<feature type="domain" description="Response regulatory" evidence="2">
    <location>
        <begin position="2"/>
        <end position="126"/>
    </location>
</feature>
<feature type="modified residue" description="4-aspartylphosphate" evidence="1">
    <location>
        <position position="58"/>
    </location>
</feature>
<dbReference type="SUPFAM" id="SSF52172">
    <property type="entry name" value="CheY-like"/>
    <property type="match status" value="1"/>
</dbReference>
<reference evidence="3 4" key="1">
    <citation type="submission" date="2018-11" db="EMBL/GenBank/DDBJ databases">
        <title>Schleiferia aggregans sp. nov., a moderately thermophilic heterotrophic bacterium isolated from microbial mats at a terrestrial hot spring.</title>
        <authorList>
            <person name="Iino T."/>
            <person name="Ohkuma M."/>
            <person name="Haruta S."/>
        </authorList>
    </citation>
    <scope>NUCLEOTIDE SEQUENCE [LARGE SCALE GENOMIC DNA]</scope>
    <source>
        <strain evidence="3 4">LA</strain>
    </source>
</reference>
<gene>
    <name evidence="3" type="ORF">JCM31826_02310</name>
</gene>
<dbReference type="AlphaFoldDB" id="A0A401XIB0"/>
<dbReference type="Proteomes" id="UP000286715">
    <property type="component" value="Unassembled WGS sequence"/>
</dbReference>
<dbReference type="GO" id="GO:0000160">
    <property type="term" value="P:phosphorelay signal transduction system"/>
    <property type="evidence" value="ECO:0007669"/>
    <property type="project" value="InterPro"/>
</dbReference>
<dbReference type="InterPro" id="IPR052893">
    <property type="entry name" value="TCS_response_regulator"/>
</dbReference>
<dbReference type="EMBL" id="BHZE01000002">
    <property type="protein sequence ID" value="GCD76749.1"/>
    <property type="molecule type" value="Genomic_DNA"/>
</dbReference>
<evidence type="ECO:0000256" key="1">
    <source>
        <dbReference type="PROSITE-ProRule" id="PRU00169"/>
    </source>
</evidence>
<keyword evidence="4" id="KW-1185">Reference proteome</keyword>
<comment type="caution">
    <text evidence="3">The sequence shown here is derived from an EMBL/GenBank/DDBJ whole genome shotgun (WGS) entry which is preliminary data.</text>
</comment>
<accession>A0A401XIB0</accession>
<evidence type="ECO:0000313" key="4">
    <source>
        <dbReference type="Proteomes" id="UP000286715"/>
    </source>
</evidence>
<name>A0A401XIB0_9FLAO</name>
<sequence>MKIMLVDDDPVFNFIARKLIESSKIDFSLEEYLDGSDALEALKKKDSPDQLPDHILLDINMPKVNGWQFLEALRNMNIEKDITVTIVTSSIDGEDRRKAFSYPEIDEFLIKPISKNDLSEILLKKKI</sequence>
<dbReference type="InterPro" id="IPR001789">
    <property type="entry name" value="Sig_transdc_resp-reg_receiver"/>
</dbReference>
<keyword evidence="1" id="KW-0597">Phosphoprotein</keyword>
<evidence type="ECO:0000313" key="3">
    <source>
        <dbReference type="EMBL" id="GCD76749.1"/>
    </source>
</evidence>
<protein>
    <submittedName>
        <fullName evidence="3">Response regulator</fullName>
    </submittedName>
</protein>
<dbReference type="OrthoDB" id="673128at2"/>
<dbReference type="Pfam" id="PF00072">
    <property type="entry name" value="Response_reg"/>
    <property type="match status" value="1"/>
</dbReference>
<dbReference type="RefSeq" id="WP_124396828.1">
    <property type="nucleotide sequence ID" value="NZ_BHZE01000002.1"/>
</dbReference>
<evidence type="ECO:0000259" key="2">
    <source>
        <dbReference type="PROSITE" id="PS50110"/>
    </source>
</evidence>
<proteinExistence type="predicted"/>
<dbReference type="PANTHER" id="PTHR44520">
    <property type="entry name" value="RESPONSE REGULATOR RCP1-RELATED"/>
    <property type="match status" value="1"/>
</dbReference>
<dbReference type="SMART" id="SM00448">
    <property type="entry name" value="REC"/>
    <property type="match status" value="1"/>
</dbReference>
<organism evidence="3 4">
    <name type="scientific">Thermaurantimonas aggregans</name>
    <dbReference type="NCBI Taxonomy" id="2173829"/>
    <lineage>
        <taxon>Bacteria</taxon>
        <taxon>Pseudomonadati</taxon>
        <taxon>Bacteroidota</taxon>
        <taxon>Flavobacteriia</taxon>
        <taxon>Flavobacteriales</taxon>
        <taxon>Schleiferiaceae</taxon>
        <taxon>Thermaurantimonas</taxon>
    </lineage>
</organism>
<dbReference type="PANTHER" id="PTHR44520:SF2">
    <property type="entry name" value="RESPONSE REGULATOR RCP1"/>
    <property type="match status" value="1"/>
</dbReference>
<dbReference type="Gene3D" id="3.40.50.2300">
    <property type="match status" value="1"/>
</dbReference>
<dbReference type="PROSITE" id="PS50110">
    <property type="entry name" value="RESPONSE_REGULATORY"/>
    <property type="match status" value="1"/>
</dbReference>
<dbReference type="InterPro" id="IPR011006">
    <property type="entry name" value="CheY-like_superfamily"/>
</dbReference>